<evidence type="ECO:0000256" key="1">
    <source>
        <dbReference type="ARBA" id="ARBA00023015"/>
    </source>
</evidence>
<dbReference type="NCBIfam" id="NF033788">
    <property type="entry name" value="HTH_metalloreg"/>
    <property type="match status" value="1"/>
</dbReference>
<dbReference type="PANTHER" id="PTHR33154:SF33">
    <property type="entry name" value="TRANSCRIPTIONAL REPRESSOR SDPR"/>
    <property type="match status" value="1"/>
</dbReference>
<dbReference type="InterPro" id="IPR051081">
    <property type="entry name" value="HTH_MetalResp_TranReg"/>
</dbReference>
<evidence type="ECO:0000256" key="2">
    <source>
        <dbReference type="ARBA" id="ARBA00023125"/>
    </source>
</evidence>
<evidence type="ECO:0000313" key="5">
    <source>
        <dbReference type="EMBL" id="MFD1514428.1"/>
    </source>
</evidence>
<dbReference type="SUPFAM" id="SSF46785">
    <property type="entry name" value="Winged helix' DNA-binding domain"/>
    <property type="match status" value="1"/>
</dbReference>
<dbReference type="PRINTS" id="PR00778">
    <property type="entry name" value="HTHARSR"/>
</dbReference>
<keyword evidence="1" id="KW-0805">Transcription regulation</keyword>
<dbReference type="InterPro" id="IPR001845">
    <property type="entry name" value="HTH_ArsR_DNA-bd_dom"/>
</dbReference>
<dbReference type="AlphaFoldDB" id="A0ABD6AYS2"/>
<dbReference type="PROSITE" id="PS50987">
    <property type="entry name" value="HTH_ARSR_2"/>
    <property type="match status" value="1"/>
</dbReference>
<organism evidence="5 6">
    <name type="scientific">Halomarina rubra</name>
    <dbReference type="NCBI Taxonomy" id="2071873"/>
    <lineage>
        <taxon>Archaea</taxon>
        <taxon>Methanobacteriati</taxon>
        <taxon>Methanobacteriota</taxon>
        <taxon>Stenosarchaea group</taxon>
        <taxon>Halobacteria</taxon>
        <taxon>Halobacteriales</taxon>
        <taxon>Natronomonadaceae</taxon>
        <taxon>Halomarina</taxon>
    </lineage>
</organism>
<keyword evidence="6" id="KW-1185">Reference proteome</keyword>
<feature type="domain" description="HTH arsR-type" evidence="4">
    <location>
        <begin position="8"/>
        <end position="104"/>
    </location>
</feature>
<dbReference type="SMART" id="SM00418">
    <property type="entry name" value="HTH_ARSR"/>
    <property type="match status" value="1"/>
</dbReference>
<comment type="caution">
    <text evidence="5">The sequence shown here is derived from an EMBL/GenBank/DDBJ whole genome shotgun (WGS) entry which is preliminary data.</text>
</comment>
<sequence>MSSNLLQNDDEVNEARATLFRALGDPTRLRIYQTLIETDKPLNVTELCERTDLSYNLVSHHLQCLNNCTLVEAKQEGRKRFYRVAQQAGPRMVELADECIRQDIDSVLGCDIARAESDMDTPNDV</sequence>
<evidence type="ECO:0000313" key="6">
    <source>
        <dbReference type="Proteomes" id="UP001597187"/>
    </source>
</evidence>
<dbReference type="Gene3D" id="1.10.10.10">
    <property type="entry name" value="Winged helix-like DNA-binding domain superfamily/Winged helix DNA-binding domain"/>
    <property type="match status" value="1"/>
</dbReference>
<reference evidence="5 6" key="1">
    <citation type="journal article" date="2019" name="Int. J. Syst. Evol. Microbiol.">
        <title>The Global Catalogue of Microorganisms (GCM) 10K type strain sequencing project: providing services to taxonomists for standard genome sequencing and annotation.</title>
        <authorList>
            <consortium name="The Broad Institute Genomics Platform"/>
            <consortium name="The Broad Institute Genome Sequencing Center for Infectious Disease"/>
            <person name="Wu L."/>
            <person name="Ma J."/>
        </authorList>
    </citation>
    <scope>NUCLEOTIDE SEQUENCE [LARGE SCALE GENOMIC DNA]</scope>
    <source>
        <strain evidence="5 6">CGMCC 1.12563</strain>
    </source>
</reference>
<proteinExistence type="predicted"/>
<gene>
    <name evidence="5" type="ORF">ACFSBT_14195</name>
</gene>
<dbReference type="Proteomes" id="UP001597187">
    <property type="component" value="Unassembled WGS sequence"/>
</dbReference>
<keyword evidence="2" id="KW-0238">DNA-binding</keyword>
<dbReference type="InterPro" id="IPR036388">
    <property type="entry name" value="WH-like_DNA-bd_sf"/>
</dbReference>
<dbReference type="InterPro" id="IPR011991">
    <property type="entry name" value="ArsR-like_HTH"/>
</dbReference>
<evidence type="ECO:0000259" key="4">
    <source>
        <dbReference type="PROSITE" id="PS50987"/>
    </source>
</evidence>
<dbReference type="EMBL" id="JBHUDC010000007">
    <property type="protein sequence ID" value="MFD1514428.1"/>
    <property type="molecule type" value="Genomic_DNA"/>
</dbReference>
<accession>A0ABD6AYS2</accession>
<dbReference type="CDD" id="cd00090">
    <property type="entry name" value="HTH_ARSR"/>
    <property type="match status" value="1"/>
</dbReference>
<name>A0ABD6AYS2_9EURY</name>
<evidence type="ECO:0000256" key="3">
    <source>
        <dbReference type="ARBA" id="ARBA00023163"/>
    </source>
</evidence>
<dbReference type="PANTHER" id="PTHR33154">
    <property type="entry name" value="TRANSCRIPTIONAL REGULATOR, ARSR FAMILY"/>
    <property type="match status" value="1"/>
</dbReference>
<protein>
    <submittedName>
        <fullName evidence="5">ArsR/SmtB family transcription factor</fullName>
    </submittedName>
</protein>
<keyword evidence="3" id="KW-0804">Transcription</keyword>
<dbReference type="Pfam" id="PF01022">
    <property type="entry name" value="HTH_5"/>
    <property type="match status" value="1"/>
</dbReference>
<dbReference type="InterPro" id="IPR036390">
    <property type="entry name" value="WH_DNA-bd_sf"/>
</dbReference>
<dbReference type="GO" id="GO:0003677">
    <property type="term" value="F:DNA binding"/>
    <property type="evidence" value="ECO:0007669"/>
    <property type="project" value="UniProtKB-KW"/>
</dbReference>
<dbReference type="RefSeq" id="WP_250874383.1">
    <property type="nucleotide sequence ID" value="NZ_JALXFV010000007.1"/>
</dbReference>